<dbReference type="Proteomes" id="UP000254425">
    <property type="component" value="Chromosome"/>
</dbReference>
<organism evidence="2 3">
    <name type="scientific">Streptomyces armeniacus</name>
    <dbReference type="NCBI Taxonomy" id="83291"/>
    <lineage>
        <taxon>Bacteria</taxon>
        <taxon>Bacillati</taxon>
        <taxon>Actinomycetota</taxon>
        <taxon>Actinomycetes</taxon>
        <taxon>Kitasatosporales</taxon>
        <taxon>Streptomycetaceae</taxon>
        <taxon>Streptomyces</taxon>
    </lineage>
</organism>
<dbReference type="PANTHER" id="PTHR42941:SF1">
    <property type="entry name" value="SLL1037 PROTEIN"/>
    <property type="match status" value="1"/>
</dbReference>
<protein>
    <recommendedName>
        <fullName evidence="4">C4-dicarboxylate ABC transporter substrate-binding protein</fullName>
    </recommendedName>
</protein>
<evidence type="ECO:0000313" key="3">
    <source>
        <dbReference type="Proteomes" id="UP000254425"/>
    </source>
</evidence>
<evidence type="ECO:0000256" key="1">
    <source>
        <dbReference type="SAM" id="Phobius"/>
    </source>
</evidence>
<dbReference type="Gene3D" id="3.40.190.10">
    <property type="entry name" value="Periplasmic binding protein-like II"/>
    <property type="match status" value="2"/>
</dbReference>
<proteinExistence type="predicted"/>
<dbReference type="KEGG" id="sarm:DVA86_30120"/>
<evidence type="ECO:0000313" key="2">
    <source>
        <dbReference type="EMBL" id="AXK36215.1"/>
    </source>
</evidence>
<reference evidence="2 3" key="1">
    <citation type="submission" date="2018-07" db="EMBL/GenBank/DDBJ databases">
        <title>Draft genome of the type strain Streptomyces armeniacus ATCC 15676.</title>
        <authorList>
            <person name="Labana P."/>
            <person name="Gosse J.T."/>
            <person name="Boddy C.N."/>
        </authorList>
    </citation>
    <scope>NUCLEOTIDE SEQUENCE [LARGE SCALE GENOMIC DNA]</scope>
    <source>
        <strain evidence="2 3">ATCC 15676</strain>
    </source>
</reference>
<gene>
    <name evidence="2" type="ORF">DVA86_30120</name>
</gene>
<dbReference type="PROSITE" id="PS51318">
    <property type="entry name" value="TAT"/>
    <property type="match status" value="1"/>
</dbReference>
<keyword evidence="1" id="KW-1133">Transmembrane helix</keyword>
<dbReference type="EMBL" id="CP031320">
    <property type="protein sequence ID" value="AXK36215.1"/>
    <property type="molecule type" value="Genomic_DNA"/>
</dbReference>
<dbReference type="InterPro" id="IPR011852">
    <property type="entry name" value="TRAP_TAXI"/>
</dbReference>
<dbReference type="PANTHER" id="PTHR42941">
    <property type="entry name" value="SLL1037 PROTEIN"/>
    <property type="match status" value="1"/>
</dbReference>
<dbReference type="NCBIfam" id="TIGR02122">
    <property type="entry name" value="TRAP_TAXI"/>
    <property type="match status" value="1"/>
</dbReference>
<dbReference type="RefSeq" id="WP_208883016.1">
    <property type="nucleotide sequence ID" value="NZ_CP031320.1"/>
</dbReference>
<dbReference type="AlphaFoldDB" id="A0A345XX49"/>
<keyword evidence="1" id="KW-0472">Membrane</keyword>
<name>A0A345XX49_9ACTN</name>
<keyword evidence="3" id="KW-1185">Reference proteome</keyword>
<dbReference type="InterPro" id="IPR006311">
    <property type="entry name" value="TAT_signal"/>
</dbReference>
<dbReference type="Pfam" id="PF16868">
    <property type="entry name" value="NMT1_3"/>
    <property type="match status" value="1"/>
</dbReference>
<feature type="transmembrane region" description="Helical" evidence="1">
    <location>
        <begin position="25"/>
        <end position="44"/>
    </location>
</feature>
<evidence type="ECO:0008006" key="4">
    <source>
        <dbReference type="Google" id="ProtNLM"/>
    </source>
</evidence>
<keyword evidence="1" id="KW-0812">Transmembrane</keyword>
<accession>A0A345XX49</accession>
<sequence length="343" mass="36907">MVRPGVPYGLRDGARAVRALTRRRVVRGACAALVVLGLLAWWLLPGGSPAPSGNVTFATGVPTGVYARYGTLLQQRLGRDAPDLDMGLKASEGSVENIEMVVSGEADFTIAQSDAVADYVDGGGEGADRLSACARLYDDYVQLIVPADSPVRSARDLKGLRVGMGEERSGVSLVAGRLLQAAGLNRKKDLHEVPIGIDRMPALLADGKLDAFLWTGGLPTTAIEQLAEKTRIRLVQLGDLVPRLQRMEPETRHYRPAVMPADAYPAVQQGEPVNTVAVSNLLVTTDRTDAEVAEALTRSLINSRDQIGNEVHAAQKVDLRTAIYTDPLPLHEGAERYYRAVKP</sequence>
<dbReference type="SUPFAM" id="SSF53850">
    <property type="entry name" value="Periplasmic binding protein-like II"/>
    <property type="match status" value="1"/>
</dbReference>